<keyword evidence="9" id="KW-1185">Reference proteome</keyword>
<evidence type="ECO:0000313" key="9">
    <source>
        <dbReference type="Proteomes" id="UP000235786"/>
    </source>
</evidence>
<dbReference type="GO" id="GO:0005634">
    <property type="term" value="C:nucleus"/>
    <property type="evidence" value="ECO:0007669"/>
    <property type="project" value="UniProtKB-SubCell"/>
</dbReference>
<evidence type="ECO:0000256" key="4">
    <source>
        <dbReference type="ARBA" id="ARBA00023125"/>
    </source>
</evidence>
<dbReference type="GO" id="GO:0000976">
    <property type="term" value="F:transcription cis-regulatory region binding"/>
    <property type="evidence" value="ECO:0007669"/>
    <property type="project" value="TreeGrafter"/>
</dbReference>
<dbReference type="InterPro" id="IPR036864">
    <property type="entry name" value="Zn2-C6_fun-type_DNA-bd_sf"/>
</dbReference>
<dbReference type="AlphaFoldDB" id="A0A2J6QTR7"/>
<evidence type="ECO:0000259" key="7">
    <source>
        <dbReference type="PROSITE" id="PS50048"/>
    </source>
</evidence>
<keyword evidence="6" id="KW-0539">Nucleus</keyword>
<dbReference type="GO" id="GO:0000981">
    <property type="term" value="F:DNA-binding transcription factor activity, RNA polymerase II-specific"/>
    <property type="evidence" value="ECO:0007669"/>
    <property type="project" value="InterPro"/>
</dbReference>
<evidence type="ECO:0000256" key="3">
    <source>
        <dbReference type="ARBA" id="ARBA00023015"/>
    </source>
</evidence>
<keyword evidence="2" id="KW-0479">Metal-binding</keyword>
<dbReference type="GO" id="GO:0008270">
    <property type="term" value="F:zinc ion binding"/>
    <property type="evidence" value="ECO:0007669"/>
    <property type="project" value="InterPro"/>
</dbReference>
<dbReference type="CDD" id="cd12148">
    <property type="entry name" value="fungal_TF_MHR"/>
    <property type="match status" value="1"/>
</dbReference>
<evidence type="ECO:0000256" key="2">
    <source>
        <dbReference type="ARBA" id="ARBA00022723"/>
    </source>
</evidence>
<dbReference type="EMBL" id="KZ613972">
    <property type="protein sequence ID" value="PMD29630.1"/>
    <property type="molecule type" value="Genomic_DNA"/>
</dbReference>
<dbReference type="Pfam" id="PF00172">
    <property type="entry name" value="Zn_clus"/>
    <property type="match status" value="1"/>
</dbReference>
<dbReference type="GO" id="GO:0006351">
    <property type="term" value="P:DNA-templated transcription"/>
    <property type="evidence" value="ECO:0007669"/>
    <property type="project" value="InterPro"/>
</dbReference>
<evidence type="ECO:0000256" key="6">
    <source>
        <dbReference type="ARBA" id="ARBA00023242"/>
    </source>
</evidence>
<proteinExistence type="predicted"/>
<dbReference type="PANTHER" id="PTHR31845">
    <property type="entry name" value="FINGER DOMAIN PROTEIN, PUTATIVE-RELATED"/>
    <property type="match status" value="1"/>
</dbReference>
<gene>
    <name evidence="8" type="ORF">L207DRAFT_574030</name>
</gene>
<dbReference type="InterPro" id="IPR007219">
    <property type="entry name" value="XnlR_reg_dom"/>
</dbReference>
<dbReference type="PANTHER" id="PTHR31845:SF21">
    <property type="entry name" value="REGULATORY PROTEIN LEU3"/>
    <property type="match status" value="1"/>
</dbReference>
<dbReference type="PROSITE" id="PS50048">
    <property type="entry name" value="ZN2_CY6_FUNGAL_2"/>
    <property type="match status" value="1"/>
</dbReference>
<keyword evidence="4" id="KW-0238">DNA-binding</keyword>
<dbReference type="SUPFAM" id="SSF57701">
    <property type="entry name" value="Zn2/Cys6 DNA-binding domain"/>
    <property type="match status" value="1"/>
</dbReference>
<organism evidence="8 9">
    <name type="scientific">Hyaloscypha variabilis (strain UAMH 11265 / GT02V1 / F)</name>
    <name type="common">Meliniomyces variabilis</name>
    <dbReference type="NCBI Taxonomy" id="1149755"/>
    <lineage>
        <taxon>Eukaryota</taxon>
        <taxon>Fungi</taxon>
        <taxon>Dikarya</taxon>
        <taxon>Ascomycota</taxon>
        <taxon>Pezizomycotina</taxon>
        <taxon>Leotiomycetes</taxon>
        <taxon>Helotiales</taxon>
        <taxon>Hyaloscyphaceae</taxon>
        <taxon>Hyaloscypha</taxon>
        <taxon>Hyaloscypha variabilis</taxon>
    </lineage>
</organism>
<dbReference type="Gene3D" id="4.10.240.10">
    <property type="entry name" value="Zn(2)-C6 fungal-type DNA-binding domain"/>
    <property type="match status" value="1"/>
</dbReference>
<name>A0A2J6QTR7_HYAVF</name>
<feature type="domain" description="Zn(2)-C6 fungal-type" evidence="7">
    <location>
        <begin position="13"/>
        <end position="46"/>
    </location>
</feature>
<keyword evidence="3" id="KW-0805">Transcription regulation</keyword>
<dbReference type="Proteomes" id="UP000235786">
    <property type="component" value="Unassembled WGS sequence"/>
</dbReference>
<dbReference type="Pfam" id="PF04082">
    <property type="entry name" value="Fungal_trans"/>
    <property type="match status" value="1"/>
</dbReference>
<dbReference type="InterPro" id="IPR001138">
    <property type="entry name" value="Zn2Cys6_DnaBD"/>
</dbReference>
<dbReference type="SMART" id="SM00066">
    <property type="entry name" value="GAL4"/>
    <property type="match status" value="1"/>
</dbReference>
<evidence type="ECO:0000256" key="5">
    <source>
        <dbReference type="ARBA" id="ARBA00023163"/>
    </source>
</evidence>
<reference evidence="8 9" key="1">
    <citation type="submission" date="2016-04" db="EMBL/GenBank/DDBJ databases">
        <title>A degradative enzymes factory behind the ericoid mycorrhizal symbiosis.</title>
        <authorList>
            <consortium name="DOE Joint Genome Institute"/>
            <person name="Martino E."/>
            <person name="Morin E."/>
            <person name="Grelet G."/>
            <person name="Kuo A."/>
            <person name="Kohler A."/>
            <person name="Daghino S."/>
            <person name="Barry K."/>
            <person name="Choi C."/>
            <person name="Cichocki N."/>
            <person name="Clum A."/>
            <person name="Copeland A."/>
            <person name="Hainaut M."/>
            <person name="Haridas S."/>
            <person name="Labutti K."/>
            <person name="Lindquist E."/>
            <person name="Lipzen A."/>
            <person name="Khouja H.-R."/>
            <person name="Murat C."/>
            <person name="Ohm R."/>
            <person name="Olson A."/>
            <person name="Spatafora J."/>
            <person name="Veneault-Fourrey C."/>
            <person name="Henrissat B."/>
            <person name="Grigoriev I."/>
            <person name="Martin F."/>
            <person name="Perotto S."/>
        </authorList>
    </citation>
    <scope>NUCLEOTIDE SEQUENCE [LARGE SCALE GENOMIC DNA]</scope>
    <source>
        <strain evidence="8 9">F</strain>
    </source>
</reference>
<evidence type="ECO:0000313" key="8">
    <source>
        <dbReference type="EMBL" id="PMD29630.1"/>
    </source>
</evidence>
<sequence length="569" mass="64617">MSSTGKRFRTSTACTTCRQLKMKCDRRERQPNRCSRCESMDQPCELSSVFQRRRMKGQAHNEEETRRLREELEQLKSQVSSLLPLLSPHSLPATGPSIVAAPTIFEPNVSRETIQRSAEGITLLPDQIDAAFKTFFRDMHPYFPFLDEVKPDSCYNREPFLFWAICMLGLRSTYPALSNGLSNHVTMESIQAPLRSCHNQNAATTVVQGLLLLSIWPMSTPSLLHEASWLHCGSATHLALHLGLHQPYSASEFVPESGRDHIPNHFVEFRRTWIAVYICNSIISFVRGYPCTVKADYNIIEYALSSPEKLSISPDLFKTLLIARRIEEGQDLGHSRTSPHGHIDPDSREGIYRLLQARISDTEKRASPLTPFLSMIFMAAKLQPAIQETTVLSACDDAAKVNSLTRVVQSQANMVHLPVFVDSFVLMSAVLIFKIHISIFSPLINDQMAQDKISEACSYFREGVNEFSDIPARVSIFVEALYTLVAENLVPVGGFVIENTKSRYSQNILYEVLWTFKEWKRQRIEALRAQQQPLHFPAEGNLIDQNNHMLPFLGDEQLDHSFWDMLEVL</sequence>
<comment type="subcellular location">
    <subcellularLocation>
        <location evidence="1">Nucleus</location>
    </subcellularLocation>
</comment>
<dbReference type="InterPro" id="IPR051089">
    <property type="entry name" value="prtT"/>
</dbReference>
<evidence type="ECO:0000256" key="1">
    <source>
        <dbReference type="ARBA" id="ARBA00004123"/>
    </source>
</evidence>
<dbReference type="STRING" id="1149755.A0A2J6QTR7"/>
<accession>A0A2J6QTR7</accession>
<dbReference type="PROSITE" id="PS00463">
    <property type="entry name" value="ZN2_CY6_FUNGAL_1"/>
    <property type="match status" value="1"/>
</dbReference>
<dbReference type="SMART" id="SM00906">
    <property type="entry name" value="Fungal_trans"/>
    <property type="match status" value="1"/>
</dbReference>
<protein>
    <recommendedName>
        <fullName evidence="7">Zn(2)-C6 fungal-type domain-containing protein</fullName>
    </recommendedName>
</protein>
<keyword evidence="5" id="KW-0804">Transcription</keyword>
<dbReference type="OrthoDB" id="3163292at2759"/>
<dbReference type="CDD" id="cd00067">
    <property type="entry name" value="GAL4"/>
    <property type="match status" value="1"/>
</dbReference>